<evidence type="ECO:0000256" key="3">
    <source>
        <dbReference type="ARBA" id="ARBA00022927"/>
    </source>
</evidence>
<dbReference type="SUPFAM" id="SSF48371">
    <property type="entry name" value="ARM repeat"/>
    <property type="match status" value="1"/>
</dbReference>
<name>A0A8S2RNY4_9BILA</name>
<evidence type="ECO:0000256" key="1">
    <source>
        <dbReference type="ARBA" id="ARBA00010394"/>
    </source>
</evidence>
<feature type="compositionally biased region" description="Polar residues" evidence="4">
    <location>
        <begin position="78"/>
        <end position="104"/>
    </location>
</feature>
<accession>A0A8S2RNY4</accession>
<dbReference type="Gene3D" id="1.25.10.10">
    <property type="entry name" value="Leucine-rich Repeat Variant"/>
    <property type="match status" value="1"/>
</dbReference>
<organism evidence="5 6">
    <name type="scientific">Rotaria magnacalcarata</name>
    <dbReference type="NCBI Taxonomy" id="392030"/>
    <lineage>
        <taxon>Eukaryota</taxon>
        <taxon>Metazoa</taxon>
        <taxon>Spiralia</taxon>
        <taxon>Gnathifera</taxon>
        <taxon>Rotifera</taxon>
        <taxon>Eurotatoria</taxon>
        <taxon>Bdelloidea</taxon>
        <taxon>Philodinida</taxon>
        <taxon>Philodinidae</taxon>
        <taxon>Rotaria</taxon>
    </lineage>
</organism>
<keyword evidence="3" id="KW-0653">Protein transport</keyword>
<feature type="non-terminal residue" evidence="5">
    <location>
        <position position="1"/>
    </location>
</feature>
<evidence type="ECO:0000313" key="5">
    <source>
        <dbReference type="EMBL" id="CAF4179062.1"/>
    </source>
</evidence>
<protein>
    <submittedName>
        <fullName evidence="5">Uncharacterized protein</fullName>
    </submittedName>
</protein>
<evidence type="ECO:0000313" key="6">
    <source>
        <dbReference type="Proteomes" id="UP000676336"/>
    </source>
</evidence>
<feature type="region of interest" description="Disordered" evidence="4">
    <location>
        <begin position="64"/>
        <end position="110"/>
    </location>
</feature>
<dbReference type="AlphaFoldDB" id="A0A8S2RNY4"/>
<comment type="caution">
    <text evidence="5">The sequence shown here is derived from an EMBL/GenBank/DDBJ whole genome shotgun (WGS) entry which is preliminary data.</text>
</comment>
<keyword evidence="2" id="KW-0813">Transport</keyword>
<evidence type="ECO:0000256" key="2">
    <source>
        <dbReference type="ARBA" id="ARBA00022448"/>
    </source>
</evidence>
<dbReference type="GO" id="GO:0015031">
    <property type="term" value="P:protein transport"/>
    <property type="evidence" value="ECO:0007669"/>
    <property type="project" value="UniProtKB-KW"/>
</dbReference>
<dbReference type="PANTHER" id="PTHR23316">
    <property type="entry name" value="IMPORTIN ALPHA"/>
    <property type="match status" value="1"/>
</dbReference>
<comment type="similarity">
    <text evidence="1">Belongs to the importin alpha family.</text>
</comment>
<evidence type="ECO:0000256" key="4">
    <source>
        <dbReference type="SAM" id="MobiDB-lite"/>
    </source>
</evidence>
<sequence>GLENILKLGAAEAKRTNGPNPYAIMIEECFGLDKIEYLQSHENIEIYQKAFHIIETYFGVDEEENLPQQGESGPFEFGTSSTQVTSTTNGQANASGVNTNQQPAQGPFQF</sequence>
<reference evidence="5" key="1">
    <citation type="submission" date="2021-02" db="EMBL/GenBank/DDBJ databases">
        <authorList>
            <person name="Nowell W R."/>
        </authorList>
    </citation>
    <scope>NUCLEOTIDE SEQUENCE</scope>
</reference>
<dbReference type="InterPro" id="IPR016024">
    <property type="entry name" value="ARM-type_fold"/>
</dbReference>
<proteinExistence type="inferred from homology"/>
<dbReference type="Proteomes" id="UP000676336">
    <property type="component" value="Unassembled WGS sequence"/>
</dbReference>
<gene>
    <name evidence="5" type="ORF">SMN809_LOCUS20936</name>
</gene>
<dbReference type="InterPro" id="IPR011989">
    <property type="entry name" value="ARM-like"/>
</dbReference>
<dbReference type="EMBL" id="CAJOBI010014820">
    <property type="protein sequence ID" value="CAF4179062.1"/>
    <property type="molecule type" value="Genomic_DNA"/>
</dbReference>
<dbReference type="Pfam" id="PF16186">
    <property type="entry name" value="Arm_3"/>
    <property type="match status" value="1"/>
</dbReference>
<dbReference type="InterPro" id="IPR032413">
    <property type="entry name" value="Arm_3"/>
</dbReference>